<sequence>MLSLLGTVSRGTVGSFAASVSLGVSNAFGLLSDSAGTVVLSVAVAVVGLLSKGEMVVEYA</sequence>
<comment type="caution">
    <text evidence="2">The sequence shown here is derived from an EMBL/GenBank/DDBJ whole genome shotgun (WGS) entry which is preliminary data.</text>
</comment>
<dbReference type="Proteomes" id="UP000886796">
    <property type="component" value="Unassembled WGS sequence"/>
</dbReference>
<reference evidence="2" key="1">
    <citation type="submission" date="2020-10" db="EMBL/GenBank/DDBJ databases">
        <authorList>
            <person name="Gilroy R."/>
        </authorList>
    </citation>
    <scope>NUCLEOTIDE SEQUENCE</scope>
    <source>
        <strain evidence="2">13361</strain>
    </source>
</reference>
<feature type="transmembrane region" description="Helical" evidence="1">
    <location>
        <begin position="27"/>
        <end position="50"/>
    </location>
</feature>
<keyword evidence="1" id="KW-0472">Membrane</keyword>
<reference evidence="2" key="2">
    <citation type="journal article" date="2021" name="PeerJ">
        <title>Extensive microbial diversity within the chicken gut microbiome revealed by metagenomics and culture.</title>
        <authorList>
            <person name="Gilroy R."/>
            <person name="Ravi A."/>
            <person name="Getino M."/>
            <person name="Pursley I."/>
            <person name="Horton D.L."/>
            <person name="Alikhan N.F."/>
            <person name="Baker D."/>
            <person name="Gharbi K."/>
            <person name="Hall N."/>
            <person name="Watson M."/>
            <person name="Adriaenssens E.M."/>
            <person name="Foster-Nyarko E."/>
            <person name="Jarju S."/>
            <person name="Secka A."/>
            <person name="Antonio M."/>
            <person name="Oren A."/>
            <person name="Chaudhuri R.R."/>
            <person name="La Ragione R."/>
            <person name="Hildebrand F."/>
            <person name="Pallen M.J."/>
        </authorList>
    </citation>
    <scope>NUCLEOTIDE SEQUENCE</scope>
    <source>
        <strain evidence="2">13361</strain>
    </source>
</reference>
<dbReference type="AlphaFoldDB" id="A0A9D1CM99"/>
<protein>
    <submittedName>
        <fullName evidence="2">Uncharacterized protein</fullName>
    </submittedName>
</protein>
<dbReference type="EMBL" id="DVFK01000067">
    <property type="protein sequence ID" value="HIQ67818.1"/>
    <property type="molecule type" value="Genomic_DNA"/>
</dbReference>
<evidence type="ECO:0000313" key="3">
    <source>
        <dbReference type="Proteomes" id="UP000886796"/>
    </source>
</evidence>
<accession>A0A9D1CM99</accession>
<keyword evidence="1" id="KW-1133">Transmembrane helix</keyword>
<gene>
    <name evidence="2" type="ORF">IAB74_04845</name>
</gene>
<proteinExistence type="predicted"/>
<evidence type="ECO:0000256" key="1">
    <source>
        <dbReference type="SAM" id="Phobius"/>
    </source>
</evidence>
<evidence type="ECO:0000313" key="2">
    <source>
        <dbReference type="EMBL" id="HIQ67818.1"/>
    </source>
</evidence>
<name>A0A9D1CM99_9FIRM</name>
<keyword evidence="1" id="KW-0812">Transmembrane</keyword>
<organism evidence="2 3">
    <name type="scientific">Candidatus Faecousia excrementigallinarum</name>
    <dbReference type="NCBI Taxonomy" id="2840806"/>
    <lineage>
        <taxon>Bacteria</taxon>
        <taxon>Bacillati</taxon>
        <taxon>Bacillota</taxon>
        <taxon>Clostridia</taxon>
        <taxon>Eubacteriales</taxon>
        <taxon>Oscillospiraceae</taxon>
        <taxon>Faecousia</taxon>
    </lineage>
</organism>